<gene>
    <name evidence="2" type="ORF">A4U43_C02F9860</name>
</gene>
<dbReference type="Gramene" id="ONK77721">
    <property type="protein sequence ID" value="ONK77721"/>
    <property type="gene ID" value="A4U43_C02F9860"/>
</dbReference>
<proteinExistence type="predicted"/>
<accession>A0A5P1FM22</accession>
<protein>
    <submittedName>
        <fullName evidence="2">Uncharacterized protein</fullName>
    </submittedName>
</protein>
<dbReference type="EMBL" id="CM007382">
    <property type="protein sequence ID" value="ONK77721.1"/>
    <property type="molecule type" value="Genomic_DNA"/>
</dbReference>
<feature type="compositionally biased region" description="Gly residues" evidence="1">
    <location>
        <begin position="95"/>
        <end position="107"/>
    </location>
</feature>
<keyword evidence="3" id="KW-1185">Reference proteome</keyword>
<feature type="region of interest" description="Disordered" evidence="1">
    <location>
        <begin position="77"/>
        <end position="111"/>
    </location>
</feature>
<evidence type="ECO:0000256" key="1">
    <source>
        <dbReference type="SAM" id="MobiDB-lite"/>
    </source>
</evidence>
<evidence type="ECO:0000313" key="2">
    <source>
        <dbReference type="EMBL" id="ONK77721.1"/>
    </source>
</evidence>
<reference evidence="3" key="1">
    <citation type="journal article" date="2017" name="Nat. Commun.">
        <title>The asparagus genome sheds light on the origin and evolution of a young Y chromosome.</title>
        <authorList>
            <person name="Harkess A."/>
            <person name="Zhou J."/>
            <person name="Xu C."/>
            <person name="Bowers J.E."/>
            <person name="Van der Hulst R."/>
            <person name="Ayyampalayam S."/>
            <person name="Mercati F."/>
            <person name="Riccardi P."/>
            <person name="McKain M.R."/>
            <person name="Kakrana A."/>
            <person name="Tang H."/>
            <person name="Ray J."/>
            <person name="Groenendijk J."/>
            <person name="Arikit S."/>
            <person name="Mathioni S.M."/>
            <person name="Nakano M."/>
            <person name="Shan H."/>
            <person name="Telgmann-Rauber A."/>
            <person name="Kanno A."/>
            <person name="Yue Z."/>
            <person name="Chen H."/>
            <person name="Li W."/>
            <person name="Chen Y."/>
            <person name="Xu X."/>
            <person name="Zhang Y."/>
            <person name="Luo S."/>
            <person name="Chen H."/>
            <person name="Gao J."/>
            <person name="Mao Z."/>
            <person name="Pires J.C."/>
            <person name="Luo M."/>
            <person name="Kudrna D."/>
            <person name="Wing R.A."/>
            <person name="Meyers B.C."/>
            <person name="Yi K."/>
            <person name="Kong H."/>
            <person name="Lavrijsen P."/>
            <person name="Sunseri F."/>
            <person name="Falavigna A."/>
            <person name="Ye Y."/>
            <person name="Leebens-Mack J.H."/>
            <person name="Chen G."/>
        </authorList>
    </citation>
    <scope>NUCLEOTIDE SEQUENCE [LARGE SCALE GENOMIC DNA]</scope>
    <source>
        <strain evidence="3">cv. DH0086</strain>
    </source>
</reference>
<organism evidence="2 3">
    <name type="scientific">Asparagus officinalis</name>
    <name type="common">Garden asparagus</name>
    <dbReference type="NCBI Taxonomy" id="4686"/>
    <lineage>
        <taxon>Eukaryota</taxon>
        <taxon>Viridiplantae</taxon>
        <taxon>Streptophyta</taxon>
        <taxon>Embryophyta</taxon>
        <taxon>Tracheophyta</taxon>
        <taxon>Spermatophyta</taxon>
        <taxon>Magnoliopsida</taxon>
        <taxon>Liliopsida</taxon>
        <taxon>Asparagales</taxon>
        <taxon>Asparagaceae</taxon>
        <taxon>Asparagoideae</taxon>
        <taxon>Asparagus</taxon>
    </lineage>
</organism>
<feature type="compositionally biased region" description="Basic and acidic residues" evidence="1">
    <location>
        <begin position="77"/>
        <end position="86"/>
    </location>
</feature>
<evidence type="ECO:0000313" key="3">
    <source>
        <dbReference type="Proteomes" id="UP000243459"/>
    </source>
</evidence>
<sequence length="150" mass="16491">MDTEPGWSEVIVTKSCFGQDTFVALRYVTNVYDLVHVCAKLKPLPYEPDSKGREKVDELVAKAGRWRRLSVVRGGAEERRELRGRGGESSSVCGTRGGGKGGSGQGMRRGRRLRMRAEEVIGVALSKGEVSAGRREQGRWLGSPKRRCGL</sequence>
<dbReference type="AlphaFoldDB" id="A0A5P1FM22"/>
<feature type="region of interest" description="Disordered" evidence="1">
    <location>
        <begin position="131"/>
        <end position="150"/>
    </location>
</feature>
<dbReference type="Proteomes" id="UP000243459">
    <property type="component" value="Chromosome 2"/>
</dbReference>
<name>A0A5P1FM22_ASPOF</name>